<accession>A0A2N9J205</accession>
<dbReference type="PANTHER" id="PTHR12181:SF59">
    <property type="entry name" value="PHOSPHATIDATE PHOSPHATASE PAH1"/>
    <property type="match status" value="1"/>
</dbReference>
<dbReference type="Pfam" id="PF08235">
    <property type="entry name" value="LNS2"/>
    <property type="match status" value="2"/>
</dbReference>
<comment type="cofactor">
    <cofactor evidence="1">
        <name>Mg(2+)</name>
        <dbReference type="ChEBI" id="CHEBI:18420"/>
    </cofactor>
</comment>
<feature type="compositionally biased region" description="Polar residues" evidence="5">
    <location>
        <begin position="405"/>
        <end position="416"/>
    </location>
</feature>
<feature type="region of interest" description="Disordered" evidence="5">
    <location>
        <begin position="591"/>
        <end position="611"/>
    </location>
</feature>
<dbReference type="SUPFAM" id="SSF56784">
    <property type="entry name" value="HAD-like"/>
    <property type="match status" value="1"/>
</dbReference>
<dbReference type="EC" id="3.1.3.4" evidence="3"/>
<feature type="region of interest" description="Disordered" evidence="5">
    <location>
        <begin position="432"/>
        <end position="460"/>
    </location>
</feature>
<dbReference type="InterPro" id="IPR007651">
    <property type="entry name" value="Lipin_N"/>
</dbReference>
<sequence>MNVVGRVGSLISQGVYSVATPFHPFGGAVDVIVVQQQDGTFRSTPWYVRFGKFQGVLKGAEKIVRISVNGVEANFHMYLDNSGEAYFVKEVDAGQGSETNEVVKDSDNLEVTGGDTSIGDNSKGSGNIVNIHRLEHSVSDTGVVRLQDESVSLHADRIERIESDAERGFYDFQDDQSSLDGTVELSEYGSNQFESLEGQNIVEPQNLDSEVILVCVDGHVLTAPIPASEQNTENVQLSTPQFHLGPVEGTEFCEGHEEFSSGENGWANDYFSKLGASASTANVASDDVCSISNNDNASGHQLEVCDGEEAHVCQSQETLNTADQGGEIRIQRDSEVVSASIKREDIFMSCLELPELTKQVGNSNLKVVVSSLDAQNSQDISQQSSPIVDGDEDGGVVESRKDDGQSPSCNSSSPGKETSPFLQVGVEPIEENAGSAKHVRSDRKSVHSVSNGLESEEEKFTTSAAFEGIDNTPQRPALGDECSKSELVECQTSASSEGIHTHSNLRFEISLCRNELRPGMGLEAAAEAFDAHRISAEEFKNSSLSIIRNENLIIRVRENYLPWETAAPLVLGMAAFGLDLPVEPKDVIPVEQVGTPQPRDNDSGHTPSSGRRWRLWSIPFRKVKTLEHTGSNSSNEEVFVDSESGNLQVGSTMTSHDGNESPHKQYIRTNIPTNEQIASLNLIDGQNMIKFSFSTRVLGMQQVDAHIYLWKWNARIVISDVDGTITKANFDPHAFTQSQHPANPLQLMLDPSPCREPLTLACPVLGRLLTASEPPSCTLQPSCLTPPSTTKLKMTSYETTLKDQLKDAGNNLINLPSSIDELLTLLDRVETLLANVEQTPSKSMHAAILPSMKALITNALLRHVEMDVKVSVVPCLTEIMRITALDAPYDDEKMKEIFQLTIAVFEYLSNVSGHCYTKAVSILDTVAKISANHPHDVFSAMETIMTMVIDESDDISLDFLSPLLARVRKENEIVSPISWKLGEKVITNCAVKLQPYLQQAMCPISVVSDTFCPTKVGQVLDATFKLVADSTILDEDVVSFPTSITHIEFVIFDKFNDVNDVMESKTPLFFVLPIVVPSPDLQQVLLMMPKTPKVVMSRVLQADSRSDVLGQFMPLVGRDWTQSGVARLFSAIKENGYQLLFLSARAIVQAYLTRSFLLNVKQDGKTLPNGPVVISPDGLFPSLFREVIRRAPHEFKIACLQDIRKLFPSDYNPFYAGFGNRDTDELSYMKIGIPKGKIFIINPKGEVATSHRIDVKSYTSLHTLVNDMFPPTSLVEQEDYNSWNFWKTPLPDIDLLYARIDASGFIGGLTLHTQS</sequence>
<comment type="similarity">
    <text evidence="2">Belongs to the lipin family.</text>
</comment>
<name>A0A2N9J205_FAGSY</name>
<dbReference type="PANTHER" id="PTHR12181">
    <property type="entry name" value="LIPIN"/>
    <property type="match status" value="1"/>
</dbReference>
<evidence type="ECO:0000256" key="5">
    <source>
        <dbReference type="SAM" id="MobiDB-lite"/>
    </source>
</evidence>
<dbReference type="SMART" id="SM00775">
    <property type="entry name" value="LNS2"/>
    <property type="match status" value="1"/>
</dbReference>
<dbReference type="InterPro" id="IPR031703">
    <property type="entry name" value="Lipin_mid"/>
</dbReference>
<organism evidence="7">
    <name type="scientific">Fagus sylvatica</name>
    <name type="common">Beechnut</name>
    <dbReference type="NCBI Taxonomy" id="28930"/>
    <lineage>
        <taxon>Eukaryota</taxon>
        <taxon>Viridiplantae</taxon>
        <taxon>Streptophyta</taxon>
        <taxon>Embryophyta</taxon>
        <taxon>Tracheophyta</taxon>
        <taxon>Spermatophyta</taxon>
        <taxon>Magnoliopsida</taxon>
        <taxon>eudicotyledons</taxon>
        <taxon>Gunneridae</taxon>
        <taxon>Pentapetalae</taxon>
        <taxon>rosids</taxon>
        <taxon>fabids</taxon>
        <taxon>Fagales</taxon>
        <taxon>Fagaceae</taxon>
        <taxon>Fagus</taxon>
    </lineage>
</organism>
<dbReference type="Pfam" id="PF16876">
    <property type="entry name" value="Lipin_mid"/>
    <property type="match status" value="1"/>
</dbReference>
<protein>
    <recommendedName>
        <fullName evidence="3">phosphatidate phosphatase</fullName>
        <ecNumber evidence="3">3.1.3.4</ecNumber>
    </recommendedName>
</protein>
<feature type="compositionally biased region" description="Polar residues" evidence="5">
    <location>
        <begin position="374"/>
        <end position="386"/>
    </location>
</feature>
<feature type="region of interest" description="Disordered" evidence="5">
    <location>
        <begin position="374"/>
        <end position="420"/>
    </location>
</feature>
<dbReference type="GO" id="GO:0008195">
    <property type="term" value="F:phosphatidate phosphatase activity"/>
    <property type="evidence" value="ECO:0007669"/>
    <property type="project" value="UniProtKB-EC"/>
</dbReference>
<evidence type="ECO:0000259" key="6">
    <source>
        <dbReference type="SMART" id="SM00775"/>
    </source>
</evidence>
<evidence type="ECO:0000256" key="4">
    <source>
        <dbReference type="ARBA" id="ARBA00022801"/>
    </source>
</evidence>
<dbReference type="InterPro" id="IPR036412">
    <property type="entry name" value="HAD-like_sf"/>
</dbReference>
<dbReference type="InterPro" id="IPR026058">
    <property type="entry name" value="LIPIN"/>
</dbReference>
<evidence type="ECO:0000256" key="2">
    <source>
        <dbReference type="ARBA" id="ARBA00005476"/>
    </source>
</evidence>
<feature type="domain" description="LNS2/PITP" evidence="6">
    <location>
        <begin position="1104"/>
        <end position="1250"/>
    </location>
</feature>
<reference evidence="7" key="1">
    <citation type="submission" date="2018-02" db="EMBL/GenBank/DDBJ databases">
        <authorList>
            <person name="Cohen D.B."/>
            <person name="Kent A.D."/>
        </authorList>
    </citation>
    <scope>NUCLEOTIDE SEQUENCE</scope>
</reference>
<keyword evidence="4" id="KW-0378">Hydrolase</keyword>
<evidence type="ECO:0000256" key="1">
    <source>
        <dbReference type="ARBA" id="ARBA00001946"/>
    </source>
</evidence>
<dbReference type="Pfam" id="PF04571">
    <property type="entry name" value="Lipin_N"/>
    <property type="match status" value="1"/>
</dbReference>
<dbReference type="InterPro" id="IPR031315">
    <property type="entry name" value="LNS2/PITP"/>
</dbReference>
<proteinExistence type="inferred from homology"/>
<dbReference type="InterPro" id="IPR013209">
    <property type="entry name" value="LNS2"/>
</dbReference>
<dbReference type="Pfam" id="PF20168">
    <property type="entry name" value="PDS5"/>
    <property type="match status" value="1"/>
</dbReference>
<gene>
    <name evidence="7" type="ORF">FSB_LOCUS58233</name>
</gene>
<dbReference type="EMBL" id="OIVN01006313">
    <property type="protein sequence ID" value="SPD30351.1"/>
    <property type="molecule type" value="Genomic_DNA"/>
</dbReference>
<evidence type="ECO:0000256" key="3">
    <source>
        <dbReference type="ARBA" id="ARBA00012638"/>
    </source>
</evidence>
<evidence type="ECO:0000313" key="7">
    <source>
        <dbReference type="EMBL" id="SPD30351.1"/>
    </source>
</evidence>